<sequence>MSIFAIGGFHGLGTFRLLHRGFSQDPRSAMIILLFLVIIIAIYLHRRQ</sequence>
<feature type="transmembrane region" description="Helical" evidence="1">
    <location>
        <begin position="28"/>
        <end position="45"/>
    </location>
</feature>
<accession>A0ABQ5JP28</accession>
<gene>
    <name evidence="2" type="ORF">JCM31185_16110</name>
</gene>
<protein>
    <submittedName>
        <fullName evidence="2">Uncharacterized protein</fullName>
    </submittedName>
</protein>
<dbReference type="EMBL" id="BQXO01000005">
    <property type="protein sequence ID" value="GKT06324.1"/>
    <property type="molecule type" value="Genomic_DNA"/>
</dbReference>
<evidence type="ECO:0000313" key="3">
    <source>
        <dbReference type="Proteomes" id="UP001628078"/>
    </source>
</evidence>
<dbReference type="RefSeq" id="WP_407884374.1">
    <property type="nucleotide sequence ID" value="NZ_BQXO01000005.1"/>
</dbReference>
<name>A0ABQ5JP28_9LACO</name>
<keyword evidence="3" id="KW-1185">Reference proteome</keyword>
<keyword evidence="1" id="KW-0812">Transmembrane</keyword>
<keyword evidence="1" id="KW-1133">Transmembrane helix</keyword>
<reference evidence="2 3" key="1">
    <citation type="submission" date="2022-03" db="EMBL/GenBank/DDBJ databases">
        <title>Draft genome sequence of Furfurilactobacillus curtus JCM 31185.</title>
        <authorList>
            <person name="Suzuki S."/>
            <person name="Endo A."/>
            <person name="Kajikawa A."/>
        </authorList>
    </citation>
    <scope>NUCLEOTIDE SEQUENCE [LARGE SCALE GENOMIC DNA]</scope>
    <source>
        <strain evidence="2 3">JCM 31185</strain>
    </source>
</reference>
<organism evidence="2 3">
    <name type="scientific">Furfurilactobacillus curtus</name>
    <dbReference type="NCBI Taxonomy" id="1746200"/>
    <lineage>
        <taxon>Bacteria</taxon>
        <taxon>Bacillati</taxon>
        <taxon>Bacillota</taxon>
        <taxon>Bacilli</taxon>
        <taxon>Lactobacillales</taxon>
        <taxon>Lactobacillaceae</taxon>
        <taxon>Furfurilactobacillus</taxon>
    </lineage>
</organism>
<keyword evidence="1" id="KW-0472">Membrane</keyword>
<evidence type="ECO:0000313" key="2">
    <source>
        <dbReference type="EMBL" id="GKT06324.1"/>
    </source>
</evidence>
<evidence type="ECO:0000256" key="1">
    <source>
        <dbReference type="SAM" id="Phobius"/>
    </source>
</evidence>
<proteinExistence type="predicted"/>
<dbReference type="Proteomes" id="UP001628078">
    <property type="component" value="Unassembled WGS sequence"/>
</dbReference>
<comment type="caution">
    <text evidence="2">The sequence shown here is derived from an EMBL/GenBank/DDBJ whole genome shotgun (WGS) entry which is preliminary data.</text>
</comment>